<dbReference type="InterPro" id="IPR036388">
    <property type="entry name" value="WH-like_DNA-bd_sf"/>
</dbReference>
<dbReference type="InterPro" id="IPR013049">
    <property type="entry name" value="Spo11/TopoVI_A_N"/>
</dbReference>
<dbReference type="AlphaFoldDB" id="A0A8H5FVW4"/>
<dbReference type="OrthoDB" id="5377392at2759"/>
<comment type="similarity">
    <text evidence="1">Belongs to the TOP6A family.</text>
</comment>
<keyword evidence="4" id="KW-1185">Reference proteome</keyword>
<feature type="domain" description="Spo11/DNA topoisomerase VI subunit A N-terminal" evidence="2">
    <location>
        <begin position="84"/>
        <end position="144"/>
    </location>
</feature>
<dbReference type="GO" id="GO:0003677">
    <property type="term" value="F:DNA binding"/>
    <property type="evidence" value="ECO:0007669"/>
    <property type="project" value="UniProtKB-UniRule"/>
</dbReference>
<dbReference type="GO" id="GO:0007131">
    <property type="term" value="P:reciprocal meiotic recombination"/>
    <property type="evidence" value="ECO:0007669"/>
    <property type="project" value="TreeGrafter"/>
</dbReference>
<dbReference type="Pfam" id="PF04406">
    <property type="entry name" value="TP6A_N"/>
    <property type="match status" value="1"/>
</dbReference>
<dbReference type="GO" id="GO:0000228">
    <property type="term" value="C:nuclear chromosome"/>
    <property type="evidence" value="ECO:0007669"/>
    <property type="project" value="TreeGrafter"/>
</dbReference>
<sequence>MDFEDQQAQVLIERPDAAEGIESLVLSFLQQLVDTSGLKFDEKIPAHERRAQSKIHLQLANRKAKGPTKTLTYPKKCNIGSARPFAQLFRVMDLAHEAIIEDIPMTKRDIYYNDVQLFKSQRTVDALVDDLAATFDLDRSSLNVRASSKGLVCGSGLTIRLSSGETIQPTDTEVHTYGPIFTGNRRNDTRSQGTLIPVGEDIESFGLEEDVCWVLVVEKEVRDLPSIPFIDALRTGIGGLPNALSLENVKPP</sequence>
<dbReference type="InterPro" id="IPR002815">
    <property type="entry name" value="Spo11/TopoVI_A"/>
</dbReference>
<organism evidence="3 4">
    <name type="scientific">Leucocoprinus leucothites</name>
    <dbReference type="NCBI Taxonomy" id="201217"/>
    <lineage>
        <taxon>Eukaryota</taxon>
        <taxon>Fungi</taxon>
        <taxon>Dikarya</taxon>
        <taxon>Basidiomycota</taxon>
        <taxon>Agaricomycotina</taxon>
        <taxon>Agaricomycetes</taxon>
        <taxon>Agaricomycetidae</taxon>
        <taxon>Agaricales</taxon>
        <taxon>Agaricineae</taxon>
        <taxon>Agaricaceae</taxon>
        <taxon>Leucocoprinus</taxon>
    </lineage>
</organism>
<comment type="caution">
    <text evidence="3">The sequence shown here is derived from an EMBL/GenBank/DDBJ whole genome shotgun (WGS) entry which is preliminary data.</text>
</comment>
<dbReference type="PANTHER" id="PTHR10848:SF0">
    <property type="entry name" value="MEIOTIC RECOMBINATION PROTEIN SPO11"/>
    <property type="match status" value="1"/>
</dbReference>
<evidence type="ECO:0000256" key="1">
    <source>
        <dbReference type="PROSITE-ProRule" id="PRU01385"/>
    </source>
</evidence>
<dbReference type="PANTHER" id="PTHR10848">
    <property type="entry name" value="MEIOTIC RECOMBINATION PROTEIN SPO11"/>
    <property type="match status" value="1"/>
</dbReference>
<evidence type="ECO:0000259" key="2">
    <source>
        <dbReference type="Pfam" id="PF04406"/>
    </source>
</evidence>
<dbReference type="SUPFAM" id="SSF56726">
    <property type="entry name" value="DNA topoisomerase IV, alpha subunit"/>
    <property type="match status" value="1"/>
</dbReference>
<keyword evidence="1" id="KW-0799">Topoisomerase</keyword>
<gene>
    <name evidence="3" type="ORF">D9756_007749</name>
</gene>
<reference evidence="3 4" key="1">
    <citation type="journal article" date="2020" name="ISME J.">
        <title>Uncovering the hidden diversity of litter-decomposition mechanisms in mushroom-forming fungi.</title>
        <authorList>
            <person name="Floudas D."/>
            <person name="Bentzer J."/>
            <person name="Ahren D."/>
            <person name="Johansson T."/>
            <person name="Persson P."/>
            <person name="Tunlid A."/>
        </authorList>
    </citation>
    <scope>NUCLEOTIDE SEQUENCE [LARGE SCALE GENOMIC DNA]</scope>
    <source>
        <strain evidence="3 4">CBS 146.42</strain>
    </source>
</reference>
<dbReference type="GO" id="GO:0000706">
    <property type="term" value="P:meiotic DNA double-strand break processing"/>
    <property type="evidence" value="ECO:0007669"/>
    <property type="project" value="TreeGrafter"/>
</dbReference>
<dbReference type="GO" id="GO:0003918">
    <property type="term" value="F:DNA topoisomerase type II (double strand cut, ATP-hydrolyzing) activity"/>
    <property type="evidence" value="ECO:0007669"/>
    <property type="project" value="UniProtKB-UniRule"/>
</dbReference>
<dbReference type="PRINTS" id="PR01550">
    <property type="entry name" value="TOP6AFAMILY"/>
</dbReference>
<name>A0A8H5FVW4_9AGAR</name>
<comment type="catalytic activity">
    <reaction evidence="1">
        <text>ATP-dependent breakage, passage and rejoining of double-stranded DNA.</text>
        <dbReference type="EC" id="5.6.2.2"/>
    </reaction>
</comment>
<dbReference type="GO" id="GO:0042138">
    <property type="term" value="P:meiotic DNA double-strand break formation"/>
    <property type="evidence" value="ECO:0007669"/>
    <property type="project" value="TreeGrafter"/>
</dbReference>
<protein>
    <recommendedName>
        <fullName evidence="2">Spo11/DNA topoisomerase VI subunit A N-terminal domain-containing protein</fullName>
    </recommendedName>
</protein>
<dbReference type="GO" id="GO:0005524">
    <property type="term" value="F:ATP binding"/>
    <property type="evidence" value="ECO:0007669"/>
    <property type="project" value="InterPro"/>
</dbReference>
<proteinExistence type="inferred from homology"/>
<dbReference type="Gene3D" id="1.10.10.10">
    <property type="entry name" value="Winged helix-like DNA-binding domain superfamily/Winged helix DNA-binding domain"/>
    <property type="match status" value="1"/>
</dbReference>
<evidence type="ECO:0000313" key="4">
    <source>
        <dbReference type="Proteomes" id="UP000559027"/>
    </source>
</evidence>
<evidence type="ECO:0000313" key="3">
    <source>
        <dbReference type="EMBL" id="KAF5351700.1"/>
    </source>
</evidence>
<accession>A0A8H5FVW4</accession>
<keyword evidence="1" id="KW-0238">DNA-binding</keyword>
<dbReference type="EMBL" id="JAACJO010000012">
    <property type="protein sequence ID" value="KAF5351700.1"/>
    <property type="molecule type" value="Genomic_DNA"/>
</dbReference>
<feature type="active site" description="O-(5'-phospho-DNA)-tyrosine intermediate" evidence="1">
    <location>
        <position position="112"/>
    </location>
</feature>
<dbReference type="InterPro" id="IPR036078">
    <property type="entry name" value="Spo11/TopoVI_A_sf"/>
</dbReference>
<keyword evidence="1" id="KW-0413">Isomerase</keyword>
<dbReference type="PROSITE" id="PS52041">
    <property type="entry name" value="TOPO_IIB"/>
    <property type="match status" value="1"/>
</dbReference>
<dbReference type="Proteomes" id="UP000559027">
    <property type="component" value="Unassembled WGS sequence"/>
</dbReference>